<dbReference type="AlphaFoldDB" id="A0A9P7RX75"/>
<name>A0A9P7RX75_9AGAR</name>
<dbReference type="KEGG" id="more:E1B28_010143"/>
<dbReference type="Proteomes" id="UP001049176">
    <property type="component" value="Chromosome 6"/>
</dbReference>
<sequence>MNSSSPEPHSVRITSGGKIKSWVKFALEFFEKEENSNKPLVFHTLPSTTSSSEQDPSASNPPVNTSNVVNTIPRLVSVVEIIKREYIKLLELKHSTRLIGLHQYNQIGILEDLGIIEASPAEGTEDMQRQLELSMALEGKNFPKQKQTPYMKITLCCSEVPEFVANGATYQPPTKRRLSKSAKARAKKRQKKDGERSKTVPEQTEAT</sequence>
<evidence type="ECO:0000313" key="2">
    <source>
        <dbReference type="EMBL" id="KAG7091087.1"/>
    </source>
</evidence>
<gene>
    <name evidence="2" type="ORF">E1B28_010143</name>
</gene>
<feature type="region of interest" description="Disordered" evidence="1">
    <location>
        <begin position="168"/>
        <end position="207"/>
    </location>
</feature>
<organism evidence="2 3">
    <name type="scientific">Marasmius oreades</name>
    <name type="common">fairy-ring Marasmius</name>
    <dbReference type="NCBI Taxonomy" id="181124"/>
    <lineage>
        <taxon>Eukaryota</taxon>
        <taxon>Fungi</taxon>
        <taxon>Dikarya</taxon>
        <taxon>Basidiomycota</taxon>
        <taxon>Agaricomycotina</taxon>
        <taxon>Agaricomycetes</taxon>
        <taxon>Agaricomycetidae</taxon>
        <taxon>Agaricales</taxon>
        <taxon>Marasmiineae</taxon>
        <taxon>Marasmiaceae</taxon>
        <taxon>Marasmius</taxon>
    </lineage>
</organism>
<dbReference type="GeneID" id="66079219"/>
<reference evidence="2" key="1">
    <citation type="journal article" date="2021" name="Genome Biol. Evol.">
        <title>The assembled and annotated genome of the fairy-ring fungus Marasmius oreades.</title>
        <authorList>
            <person name="Hiltunen M."/>
            <person name="Ament-Velasquez S.L."/>
            <person name="Johannesson H."/>
        </authorList>
    </citation>
    <scope>NUCLEOTIDE SEQUENCE</scope>
    <source>
        <strain evidence="2">03SP1</strain>
    </source>
</reference>
<dbReference type="EMBL" id="CM032186">
    <property type="protein sequence ID" value="KAG7091087.1"/>
    <property type="molecule type" value="Genomic_DNA"/>
</dbReference>
<dbReference type="OrthoDB" id="424402at2759"/>
<feature type="compositionally biased region" description="Basic residues" evidence="1">
    <location>
        <begin position="174"/>
        <end position="191"/>
    </location>
</feature>
<proteinExistence type="predicted"/>
<feature type="region of interest" description="Disordered" evidence="1">
    <location>
        <begin position="41"/>
        <end position="65"/>
    </location>
</feature>
<feature type="compositionally biased region" description="Polar residues" evidence="1">
    <location>
        <begin position="45"/>
        <end position="55"/>
    </location>
</feature>
<comment type="caution">
    <text evidence="2">The sequence shown here is derived from an EMBL/GenBank/DDBJ whole genome shotgun (WGS) entry which is preliminary data.</text>
</comment>
<feature type="compositionally biased region" description="Low complexity" evidence="1">
    <location>
        <begin position="56"/>
        <end position="65"/>
    </location>
</feature>
<protein>
    <submittedName>
        <fullName evidence="2">Uncharacterized protein</fullName>
    </submittedName>
</protein>
<dbReference type="RefSeq" id="XP_043007557.1">
    <property type="nucleotide sequence ID" value="XM_043155095.1"/>
</dbReference>
<keyword evidence="3" id="KW-1185">Reference proteome</keyword>
<evidence type="ECO:0000313" key="3">
    <source>
        <dbReference type="Proteomes" id="UP001049176"/>
    </source>
</evidence>
<evidence type="ECO:0000256" key="1">
    <source>
        <dbReference type="SAM" id="MobiDB-lite"/>
    </source>
</evidence>
<accession>A0A9P7RX75</accession>